<name>A0A3N0I821_9ACTN</name>
<accession>A0A3N0I821</accession>
<dbReference type="Proteomes" id="UP000271472">
    <property type="component" value="Unassembled WGS sequence"/>
</dbReference>
<comment type="caution">
    <text evidence="3">The sequence shown here is derived from an EMBL/GenBank/DDBJ whole genome shotgun (WGS) entry which is preliminary data.</text>
</comment>
<gene>
    <name evidence="3" type="ORF">DMP05_09160</name>
</gene>
<feature type="compositionally biased region" description="Polar residues" evidence="1">
    <location>
        <begin position="112"/>
        <end position="121"/>
    </location>
</feature>
<dbReference type="AlphaFoldDB" id="A0A3N0I821"/>
<dbReference type="Pfam" id="PF13392">
    <property type="entry name" value="HNH_3"/>
    <property type="match status" value="1"/>
</dbReference>
<dbReference type="InterPro" id="IPR003615">
    <property type="entry name" value="HNH_nuc"/>
</dbReference>
<dbReference type="EMBL" id="QIBZ01000021">
    <property type="protein sequence ID" value="RNM33027.1"/>
    <property type="molecule type" value="Genomic_DNA"/>
</dbReference>
<organism evidence="3 4">
    <name type="scientific">Slackia isoflavoniconvertens</name>
    <dbReference type="NCBI Taxonomy" id="572010"/>
    <lineage>
        <taxon>Bacteria</taxon>
        <taxon>Bacillati</taxon>
        <taxon>Actinomycetota</taxon>
        <taxon>Coriobacteriia</taxon>
        <taxon>Eggerthellales</taxon>
        <taxon>Eggerthellaceae</taxon>
        <taxon>Slackia</taxon>
    </lineage>
</organism>
<evidence type="ECO:0000256" key="1">
    <source>
        <dbReference type="SAM" id="MobiDB-lite"/>
    </source>
</evidence>
<dbReference type="RefSeq" id="WP_123220160.1">
    <property type="nucleotide sequence ID" value="NZ_JACHYQ010000003.1"/>
</dbReference>
<keyword evidence="4" id="KW-1185">Reference proteome</keyword>
<dbReference type="OrthoDB" id="5346627at2"/>
<evidence type="ECO:0000313" key="3">
    <source>
        <dbReference type="EMBL" id="RNM33027.1"/>
    </source>
</evidence>
<evidence type="ECO:0000313" key="4">
    <source>
        <dbReference type="Proteomes" id="UP000271472"/>
    </source>
</evidence>
<protein>
    <recommendedName>
        <fullName evidence="2">HNH nuclease domain-containing protein</fullName>
    </recommendedName>
</protein>
<reference evidence="4" key="1">
    <citation type="submission" date="2018-05" db="EMBL/GenBank/DDBJ databases">
        <title>Genome Sequencing of selected type strains of the family Eggerthellaceae.</title>
        <authorList>
            <person name="Danylec N."/>
            <person name="Stoll D.A."/>
            <person name="Doetsch A."/>
            <person name="Huch M."/>
        </authorList>
    </citation>
    <scope>NUCLEOTIDE SEQUENCE [LARGE SCALE GENOMIC DNA]</scope>
    <source>
        <strain evidence="4">DSM 22006</strain>
    </source>
</reference>
<dbReference type="GeneID" id="98663128"/>
<evidence type="ECO:0000259" key="2">
    <source>
        <dbReference type="Pfam" id="PF13392"/>
    </source>
</evidence>
<proteinExistence type="predicted"/>
<feature type="domain" description="HNH nuclease" evidence="2">
    <location>
        <begin position="161"/>
        <end position="202"/>
    </location>
</feature>
<feature type="region of interest" description="Disordered" evidence="1">
    <location>
        <begin position="112"/>
        <end position="135"/>
    </location>
</feature>
<sequence length="334" mass="38800">MTRGVWGEREERWLRERYAYEHAPQLVAEFEREFGKKVSKGALYTRANKLGLLKMARDLPPKAVRRITWCREPEMQGWMERNDRGQCETELSREFAEAFGFPLSHPQISLWRSTNGRTTKPSRGGRKRRPVGSERYDERKGHVLVKVAENPTAPQTKDNWRFKHHVEYEKHFGPIPDGCDVVMANRDKRDFRPENLVAVPHRLMSRINSPDSPPWDDAESLRACVAWCELDARVHSAEMATPRECGVCGKTFTPPPSAMQSAHLRNMKTCPECLAAGKKSRGESKRAERRTCEVCGEPYMALRRSQRRCPRCIEELRGCTVEYHKRWRERHGID</sequence>